<feature type="binding site" evidence="6">
    <location>
        <position position="94"/>
    </location>
    <ligand>
        <name>NAD(+)</name>
        <dbReference type="ChEBI" id="CHEBI:57540"/>
    </ligand>
</feature>
<dbReference type="NCBIfam" id="NF009828">
    <property type="entry name" value="PRK13303.1-3"/>
    <property type="match status" value="1"/>
</dbReference>
<comment type="caution">
    <text evidence="9">The sequence shown here is derived from an EMBL/GenBank/DDBJ whole genome shotgun (WGS) entry which is preliminary data.</text>
</comment>
<dbReference type="InterPro" id="IPR005106">
    <property type="entry name" value="Asp/hSer_DH_NAD-bd"/>
</dbReference>
<dbReference type="GO" id="GO:0009435">
    <property type="term" value="P:NAD+ biosynthetic process"/>
    <property type="evidence" value="ECO:0007669"/>
    <property type="project" value="UniProtKB-UniRule"/>
</dbReference>
<dbReference type="GO" id="GO:0033735">
    <property type="term" value="F:aspartate dehydrogenase [NAD(P)+] activity"/>
    <property type="evidence" value="ECO:0007669"/>
    <property type="project" value="UniProtKB-EC"/>
</dbReference>
<dbReference type="SUPFAM" id="SSF55347">
    <property type="entry name" value="Glyceraldehyde-3-phosphate dehydrogenase-like, C-terminal domain"/>
    <property type="match status" value="1"/>
</dbReference>
<dbReference type="PANTHER" id="PTHR31873">
    <property type="entry name" value="L-ASPARTATE DEHYDROGENASE-RELATED"/>
    <property type="match status" value="1"/>
</dbReference>
<dbReference type="SUPFAM" id="SSF51735">
    <property type="entry name" value="NAD(P)-binding Rossmann-fold domains"/>
    <property type="match status" value="1"/>
</dbReference>
<dbReference type="Pfam" id="PF03447">
    <property type="entry name" value="NAD_binding_3"/>
    <property type="match status" value="1"/>
</dbReference>
<dbReference type="EMBL" id="JALJXV010000006">
    <property type="protein sequence ID" value="MCP1675677.1"/>
    <property type="molecule type" value="Genomic_DNA"/>
</dbReference>
<dbReference type="PIRSF" id="PIRSF005227">
    <property type="entry name" value="Asp_dh_NAD_syn"/>
    <property type="match status" value="1"/>
</dbReference>
<comment type="pathway">
    <text evidence="6">Cofactor biosynthesis; NAD(+) biosynthesis; iminoaspartate from L-aspartate (dehydrogenase route): step 1/1.</text>
</comment>
<evidence type="ECO:0000256" key="4">
    <source>
        <dbReference type="ARBA" id="ARBA00023002"/>
    </source>
</evidence>
<protein>
    <recommendedName>
        <fullName evidence="6">L-aspartate dehydrogenase</fullName>
        <ecNumber evidence="6">1.4.1.21</ecNumber>
    </recommendedName>
</protein>
<dbReference type="InterPro" id="IPR020626">
    <property type="entry name" value="Asp_DH_prok"/>
</dbReference>
<evidence type="ECO:0000259" key="7">
    <source>
        <dbReference type="Pfam" id="PF01958"/>
    </source>
</evidence>
<feature type="domain" description="Aspartate dehydrogenase" evidence="7">
    <location>
        <begin position="138"/>
        <end position="225"/>
    </location>
</feature>
<comment type="similarity">
    <text evidence="1 6">Belongs to the L-aspartate dehydrogenase family.</text>
</comment>
<gene>
    <name evidence="6" type="primary">nadX</name>
    <name evidence="9" type="ORF">J2T57_002827</name>
</gene>
<dbReference type="InterPro" id="IPR002811">
    <property type="entry name" value="Asp_DH"/>
</dbReference>
<evidence type="ECO:0000259" key="8">
    <source>
        <dbReference type="Pfam" id="PF03447"/>
    </source>
</evidence>
<keyword evidence="2 6" id="KW-0662">Pyridine nucleotide biosynthesis</keyword>
<evidence type="ECO:0000313" key="9">
    <source>
        <dbReference type="EMBL" id="MCP1675677.1"/>
    </source>
</evidence>
<dbReference type="HAMAP" id="MF_01265">
    <property type="entry name" value="NadX"/>
    <property type="match status" value="1"/>
</dbReference>
<dbReference type="AlphaFoldDB" id="A0AAE3G5C9"/>
<dbReference type="Gene3D" id="3.30.360.10">
    <property type="entry name" value="Dihydrodipicolinate Reductase, domain 2"/>
    <property type="match status" value="1"/>
</dbReference>
<feature type="binding site" evidence="6">
    <location>
        <position position="160"/>
    </location>
    <ligand>
        <name>NAD(+)</name>
        <dbReference type="ChEBI" id="CHEBI:57540"/>
    </ligand>
</feature>
<feature type="domain" description="Aspartate/homoserine dehydrogenase NAD-binding" evidence="8">
    <location>
        <begin position="2"/>
        <end position="91"/>
    </location>
</feature>
<dbReference type="InterPro" id="IPR011182">
    <property type="entry name" value="L-Asp_DH"/>
</dbReference>
<feature type="active site" evidence="6">
    <location>
        <position position="190"/>
    </location>
</feature>
<name>A0AAE3G5C9_9GAMM</name>
<reference evidence="9" key="1">
    <citation type="submission" date="2022-03" db="EMBL/GenBank/DDBJ databases">
        <title>Genomic Encyclopedia of Type Strains, Phase III (KMG-III): the genomes of soil and plant-associated and newly described type strains.</title>
        <authorList>
            <person name="Whitman W."/>
        </authorList>
    </citation>
    <scope>NUCLEOTIDE SEQUENCE</scope>
    <source>
        <strain evidence="9">ANL 6-2</strain>
    </source>
</reference>
<dbReference type="GO" id="GO:0051287">
    <property type="term" value="F:NAD binding"/>
    <property type="evidence" value="ECO:0007669"/>
    <property type="project" value="UniProtKB-UniRule"/>
</dbReference>
<dbReference type="Gene3D" id="3.40.50.720">
    <property type="entry name" value="NAD(P)-binding Rossmann-like Domain"/>
    <property type="match status" value="1"/>
</dbReference>
<evidence type="ECO:0000313" key="10">
    <source>
        <dbReference type="Proteomes" id="UP001205843"/>
    </source>
</evidence>
<comment type="catalytic activity">
    <reaction evidence="6">
        <text>L-aspartate + NAD(+) + H2O = oxaloacetate + NH4(+) + NADH + H(+)</text>
        <dbReference type="Rhea" id="RHEA:11788"/>
        <dbReference type="ChEBI" id="CHEBI:15377"/>
        <dbReference type="ChEBI" id="CHEBI:15378"/>
        <dbReference type="ChEBI" id="CHEBI:16452"/>
        <dbReference type="ChEBI" id="CHEBI:28938"/>
        <dbReference type="ChEBI" id="CHEBI:29991"/>
        <dbReference type="ChEBI" id="CHEBI:57540"/>
        <dbReference type="ChEBI" id="CHEBI:57945"/>
        <dbReference type="EC" id="1.4.1.21"/>
    </reaction>
</comment>
<dbReference type="Proteomes" id="UP001205843">
    <property type="component" value="Unassembled WGS sequence"/>
</dbReference>
<organism evidence="9 10">
    <name type="scientific">Natronocella acetinitrilica</name>
    <dbReference type="NCBI Taxonomy" id="414046"/>
    <lineage>
        <taxon>Bacteria</taxon>
        <taxon>Pseudomonadati</taxon>
        <taxon>Pseudomonadota</taxon>
        <taxon>Gammaproteobacteria</taxon>
        <taxon>Chromatiales</taxon>
        <taxon>Ectothiorhodospiraceae</taxon>
        <taxon>Natronocella</taxon>
    </lineage>
</organism>
<keyword evidence="10" id="KW-1185">Reference proteome</keyword>
<evidence type="ECO:0000256" key="1">
    <source>
        <dbReference type="ARBA" id="ARBA00008331"/>
    </source>
</evidence>
<dbReference type="EC" id="1.4.1.21" evidence="6"/>
<dbReference type="PANTHER" id="PTHR31873:SF6">
    <property type="entry name" value="ASPARTATE DEHYDROGENASE DOMAIN-CONTAINING PROTEIN"/>
    <property type="match status" value="1"/>
</dbReference>
<evidence type="ECO:0000256" key="5">
    <source>
        <dbReference type="ARBA" id="ARBA00023027"/>
    </source>
</evidence>
<comment type="miscellaneous">
    <text evidence="6">The iminoaspartate product is unstable in aqueous solution and can decompose to oxaloacetate and ammonia.</text>
</comment>
<keyword evidence="5 6" id="KW-0520">NAD</keyword>
<comment type="catalytic activity">
    <reaction evidence="6">
        <text>L-aspartate + NADP(+) + H2O = oxaloacetate + NH4(+) + NADPH + H(+)</text>
        <dbReference type="Rhea" id="RHEA:11784"/>
        <dbReference type="ChEBI" id="CHEBI:15377"/>
        <dbReference type="ChEBI" id="CHEBI:15378"/>
        <dbReference type="ChEBI" id="CHEBI:16452"/>
        <dbReference type="ChEBI" id="CHEBI:28938"/>
        <dbReference type="ChEBI" id="CHEBI:29991"/>
        <dbReference type="ChEBI" id="CHEBI:57783"/>
        <dbReference type="ChEBI" id="CHEBI:58349"/>
        <dbReference type="EC" id="1.4.1.21"/>
    </reaction>
</comment>
<proteinExistence type="inferred from homology"/>
<evidence type="ECO:0000256" key="3">
    <source>
        <dbReference type="ARBA" id="ARBA00022857"/>
    </source>
</evidence>
<dbReference type="GO" id="GO:0016639">
    <property type="term" value="F:oxidoreductase activity, acting on the CH-NH2 group of donors, NAD or NADP as acceptor"/>
    <property type="evidence" value="ECO:0007669"/>
    <property type="project" value="UniProtKB-UniRule"/>
</dbReference>
<keyword evidence="3 6" id="KW-0521">NADP</keyword>
<evidence type="ECO:0000256" key="2">
    <source>
        <dbReference type="ARBA" id="ARBA00022642"/>
    </source>
</evidence>
<sequence>MKAVLVRRLSSVDQELGDGVLVTDNEADFLGVDVDLVVEAAGHGAVQAHGVNVLQSGRDLIVVSVGAFCDQSLYEAVWAAAEKAQRRIIVPSAAVAGLDRIAAGAQGRLDSVTLTTRKPVAAWRGTFAEEVVNLDTLTEATEVFKGTAREASRTFPESVNVSAALSLAGVGLDETIVRVMVDPDLDRNTHQIEAVGQFGKVSIQVENTPSKKNPKTGYIVAMSVLKVIKGNASPLVIGI</sequence>
<keyword evidence="4 6" id="KW-0560">Oxidoreductase</keyword>
<accession>A0AAE3G5C9</accession>
<dbReference type="InterPro" id="IPR036291">
    <property type="entry name" value="NAD(P)-bd_dom_sf"/>
</dbReference>
<comment type="function">
    <text evidence="6">Specifically catalyzes the NAD or NADP-dependent dehydrogenation of L-aspartate to iminoaspartate.</text>
</comment>
<dbReference type="Pfam" id="PF01958">
    <property type="entry name" value="Asp_DH_C"/>
    <property type="match status" value="1"/>
</dbReference>
<evidence type="ECO:0000256" key="6">
    <source>
        <dbReference type="HAMAP-Rule" id="MF_01265"/>
    </source>
</evidence>
<dbReference type="GO" id="GO:0050661">
    <property type="term" value="F:NADP binding"/>
    <property type="evidence" value="ECO:0007669"/>
    <property type="project" value="UniProtKB-UniRule"/>
</dbReference>